<evidence type="ECO:0000313" key="2">
    <source>
        <dbReference type="EMBL" id="OUI99390.1"/>
    </source>
</evidence>
<gene>
    <name evidence="2" type="ORF">HK14_14415</name>
</gene>
<name>A0A1Z5YRJ4_9PROT</name>
<reference evidence="2 3" key="1">
    <citation type="submission" date="2014-06" db="EMBL/GenBank/DDBJ databases">
        <authorList>
            <person name="Ju J."/>
            <person name="Zhang J."/>
        </authorList>
    </citation>
    <scope>NUCLEOTIDE SEQUENCE [LARGE SCALE GENOMIC DNA]</scope>
    <source>
        <strain evidence="2 3">DsW_47</strain>
    </source>
</reference>
<dbReference type="EMBL" id="JOMQ01000073">
    <property type="protein sequence ID" value="OUI99390.1"/>
    <property type="molecule type" value="Genomic_DNA"/>
</dbReference>
<proteinExistence type="predicted"/>
<evidence type="ECO:0000256" key="1">
    <source>
        <dbReference type="SAM" id="MobiDB-lite"/>
    </source>
</evidence>
<accession>A0A1Z5YRJ4</accession>
<feature type="region of interest" description="Disordered" evidence="1">
    <location>
        <begin position="136"/>
        <end position="195"/>
    </location>
</feature>
<sequence length="195" mass="21453">MGVLALHAVMDIGRHMLRETAMTRKTNDDIRTLIRSARRASGRNTLALFMKDHFSDLQKEIGSRADWRMLTEFFISRGLKDASGQSPSPDTARQTWYRLRSKLAKEMHTAREAVSPRVRFPDTSVLPAVTVPMQSFSASGRPAGNSATSHAAPSPDAAITGSSRSAEDKLRRAQERIRAGTLSLPPRIGPVGSDR</sequence>
<protein>
    <submittedName>
        <fullName evidence="2">Uncharacterized protein</fullName>
    </submittedName>
</protein>
<dbReference type="Proteomes" id="UP000196086">
    <property type="component" value="Unassembled WGS sequence"/>
</dbReference>
<comment type="caution">
    <text evidence="2">The sequence shown here is derived from an EMBL/GenBank/DDBJ whole genome shotgun (WGS) entry which is preliminary data.</text>
</comment>
<evidence type="ECO:0000313" key="3">
    <source>
        <dbReference type="Proteomes" id="UP000196086"/>
    </source>
</evidence>
<organism evidence="2 3">
    <name type="scientific">Acetobacter cibinongensis</name>
    <dbReference type="NCBI Taxonomy" id="146475"/>
    <lineage>
        <taxon>Bacteria</taxon>
        <taxon>Pseudomonadati</taxon>
        <taxon>Pseudomonadota</taxon>
        <taxon>Alphaproteobacteria</taxon>
        <taxon>Acetobacterales</taxon>
        <taxon>Acetobacteraceae</taxon>
        <taxon>Acetobacter</taxon>
    </lineage>
</organism>
<feature type="compositionally biased region" description="Basic and acidic residues" evidence="1">
    <location>
        <begin position="165"/>
        <end position="178"/>
    </location>
</feature>
<dbReference type="AlphaFoldDB" id="A0A1Z5YRJ4"/>